<reference evidence="8" key="1">
    <citation type="submission" date="2021-12" db="EMBL/GenBank/DDBJ databases">
        <authorList>
            <person name="Zaccaron A."/>
            <person name="Stergiopoulos I."/>
        </authorList>
    </citation>
    <scope>NUCLEOTIDE SEQUENCE</scope>
    <source>
        <strain evidence="8">Race5_Kim</strain>
    </source>
</reference>
<sequence>MISQLPRSLTQLELHNCLLPFNPDDTRDDAAALHSTFVDHAYLKLNAPTTTSSEIMANHPEIKKLAMIGCGSMGGGMALLFAENGCEVSLQDPSNEAMDKVIEQGKKDRVPSKISKYSDYKSLCESLDDTKVFVWSLPHGHVGDSVLDGLMPYLKRGDIIIDAANEHWQNTERRIGKCHPKGIRYVGMGVSGGYQAARRGPSMCPGSDSESLDIVLPLLKKAAAKAPDGSPCVGKIGTGGAGHYCKMIHNGIEHGMMSAICEAWGIMERGLGMSLDEIGAELHRWNKSGELQGTFLVRIGADICLTKDGKGNRVLDSVEDKVVQDFTGEEGTGIWSNTEAVMHHVPAPTLTSAHYLRLASGDRHQRTTVKKTFGSDYPPQKLSVQDKKQFLEDLRMAVYGACLASYVQGMNIIDKADKENHFNVDYYQLLQIWRAGCIIQADYISSKLLMPIYKNYAKKQAKNPLYEPDVAADLKKSFTPLKKIVLQAAEKDHPVPSLSATLEYLKYQTSTNLPTSFYEAELDYFGKHMYDRKDDDVAGLPTTGKYHFEWKPA</sequence>
<dbReference type="Gene3D" id="3.40.50.720">
    <property type="entry name" value="NAD(P)-binding Rossmann-like Domain"/>
    <property type="match status" value="1"/>
</dbReference>
<evidence type="ECO:0000313" key="8">
    <source>
        <dbReference type="EMBL" id="UJO16906.1"/>
    </source>
</evidence>
<dbReference type="GO" id="GO:0006098">
    <property type="term" value="P:pentose-phosphate shunt"/>
    <property type="evidence" value="ECO:0007669"/>
    <property type="project" value="UniProtKB-KW"/>
</dbReference>
<keyword evidence="9" id="KW-1185">Reference proteome</keyword>
<evidence type="ECO:0000256" key="2">
    <source>
        <dbReference type="ARBA" id="ARBA00008419"/>
    </source>
</evidence>
<dbReference type="Pfam" id="PF00393">
    <property type="entry name" value="6PGD"/>
    <property type="match status" value="1"/>
</dbReference>
<dbReference type="AlphaFoldDB" id="A0A9Q8P8I0"/>
<dbReference type="GO" id="GO:0019521">
    <property type="term" value="P:D-gluconate metabolic process"/>
    <property type="evidence" value="ECO:0007669"/>
    <property type="project" value="UniProtKB-KW"/>
</dbReference>
<dbReference type="Gene3D" id="1.20.5.320">
    <property type="entry name" value="6-Phosphogluconate Dehydrogenase, domain 3"/>
    <property type="match status" value="1"/>
</dbReference>
<evidence type="ECO:0000256" key="3">
    <source>
        <dbReference type="ARBA" id="ARBA00013011"/>
    </source>
</evidence>
<proteinExistence type="inferred from homology"/>
<reference evidence="8" key="2">
    <citation type="journal article" date="2022" name="Microb. Genom.">
        <title>A chromosome-scale genome assembly of the tomato pathogen Cladosporium fulvum reveals a compartmentalized genome architecture and the presence of a dispensable chromosome.</title>
        <authorList>
            <person name="Zaccaron A.Z."/>
            <person name="Chen L.H."/>
            <person name="Samaras A."/>
            <person name="Stergiopoulos I."/>
        </authorList>
    </citation>
    <scope>NUCLEOTIDE SEQUENCE</scope>
    <source>
        <strain evidence="8">Race5_Kim</strain>
    </source>
</reference>
<dbReference type="SMART" id="SM01350">
    <property type="entry name" value="6PGD"/>
    <property type="match status" value="1"/>
</dbReference>
<protein>
    <recommendedName>
        <fullName evidence="3">phosphogluconate dehydrogenase (NADP(+)-dependent, decarboxylating)</fullName>
        <ecNumber evidence="3">1.1.1.44</ecNumber>
    </recommendedName>
</protein>
<dbReference type="Pfam" id="PF03446">
    <property type="entry name" value="NAD_binding_2"/>
    <property type="match status" value="1"/>
</dbReference>
<dbReference type="KEGG" id="ffu:CLAFUR5_04121"/>
<evidence type="ECO:0000313" key="9">
    <source>
        <dbReference type="Proteomes" id="UP000756132"/>
    </source>
</evidence>
<evidence type="ECO:0000259" key="7">
    <source>
        <dbReference type="SMART" id="SM01350"/>
    </source>
</evidence>
<dbReference type="Proteomes" id="UP000756132">
    <property type="component" value="Chromosome 4"/>
</dbReference>
<dbReference type="GO" id="GO:0050661">
    <property type="term" value="F:NADP binding"/>
    <property type="evidence" value="ECO:0007669"/>
    <property type="project" value="InterPro"/>
</dbReference>
<dbReference type="InterPro" id="IPR008927">
    <property type="entry name" value="6-PGluconate_DH-like_C_sf"/>
</dbReference>
<evidence type="ECO:0000256" key="1">
    <source>
        <dbReference type="ARBA" id="ARBA00004874"/>
    </source>
</evidence>
<dbReference type="OrthoDB" id="434986at2759"/>
<dbReference type="InterPro" id="IPR006114">
    <property type="entry name" value="6PGDH_C"/>
</dbReference>
<keyword evidence="5" id="KW-0311">Gluconate utilization</keyword>
<dbReference type="InterPro" id="IPR006183">
    <property type="entry name" value="Pgluconate_DH"/>
</dbReference>
<comment type="similarity">
    <text evidence="2">Belongs to the 6-phosphogluconate dehydrogenase family.</text>
</comment>
<dbReference type="InterPro" id="IPR036291">
    <property type="entry name" value="NAD(P)-bd_dom_sf"/>
</dbReference>
<name>A0A9Q8P8I0_PASFU</name>
<dbReference type="PANTHER" id="PTHR11811">
    <property type="entry name" value="6-PHOSPHOGLUCONATE DEHYDROGENASE"/>
    <property type="match status" value="1"/>
</dbReference>
<organism evidence="8 9">
    <name type="scientific">Passalora fulva</name>
    <name type="common">Tomato leaf mold</name>
    <name type="synonym">Cladosporium fulvum</name>
    <dbReference type="NCBI Taxonomy" id="5499"/>
    <lineage>
        <taxon>Eukaryota</taxon>
        <taxon>Fungi</taxon>
        <taxon>Dikarya</taxon>
        <taxon>Ascomycota</taxon>
        <taxon>Pezizomycotina</taxon>
        <taxon>Dothideomycetes</taxon>
        <taxon>Dothideomycetidae</taxon>
        <taxon>Mycosphaerellales</taxon>
        <taxon>Mycosphaerellaceae</taxon>
        <taxon>Fulvia</taxon>
    </lineage>
</organism>
<dbReference type="GeneID" id="71983999"/>
<evidence type="ECO:0000256" key="6">
    <source>
        <dbReference type="ARBA" id="ARBA00023126"/>
    </source>
</evidence>
<dbReference type="SUPFAM" id="SSF51735">
    <property type="entry name" value="NAD(P)-binding Rossmann-fold domains"/>
    <property type="match status" value="1"/>
</dbReference>
<dbReference type="RefSeq" id="XP_047761272.1">
    <property type="nucleotide sequence ID" value="XM_047903269.1"/>
</dbReference>
<keyword evidence="6" id="KW-0570">Pentose shunt</keyword>
<dbReference type="EC" id="1.1.1.44" evidence="3"/>
<dbReference type="SUPFAM" id="SSF48179">
    <property type="entry name" value="6-phosphogluconate dehydrogenase C-terminal domain-like"/>
    <property type="match status" value="1"/>
</dbReference>
<accession>A0A9Q8P8I0</accession>
<dbReference type="GO" id="GO:0004616">
    <property type="term" value="F:phosphogluconate dehydrogenase (decarboxylating) activity"/>
    <property type="evidence" value="ECO:0007669"/>
    <property type="project" value="UniProtKB-EC"/>
</dbReference>
<keyword evidence="4" id="KW-0560">Oxidoreductase</keyword>
<evidence type="ECO:0000256" key="4">
    <source>
        <dbReference type="ARBA" id="ARBA00023002"/>
    </source>
</evidence>
<dbReference type="InterPro" id="IPR013328">
    <property type="entry name" value="6PGD_dom2"/>
</dbReference>
<comment type="pathway">
    <text evidence="1">Carbohydrate degradation; pentose phosphate pathway; D-ribulose 5-phosphate from D-glucose 6-phosphate (oxidative stage): step 3/3.</text>
</comment>
<dbReference type="EMBL" id="CP090166">
    <property type="protein sequence ID" value="UJO16906.1"/>
    <property type="molecule type" value="Genomic_DNA"/>
</dbReference>
<dbReference type="Gene3D" id="1.10.1040.10">
    <property type="entry name" value="N-(1-d-carboxylethyl)-l-norvaline Dehydrogenase, domain 2"/>
    <property type="match status" value="1"/>
</dbReference>
<gene>
    <name evidence="8" type="ORF">CLAFUR5_04121</name>
</gene>
<dbReference type="FunFam" id="3.40.50.720:FF:000634">
    <property type="entry name" value="6-phosphogluconate dehydrogenase, decarboxylating"/>
    <property type="match status" value="1"/>
</dbReference>
<feature type="domain" description="6-phosphogluconate dehydrogenase C-terminal" evidence="7">
    <location>
        <begin position="242"/>
        <end position="551"/>
    </location>
</feature>
<evidence type="ECO:0000256" key="5">
    <source>
        <dbReference type="ARBA" id="ARBA00023064"/>
    </source>
</evidence>
<dbReference type="PRINTS" id="PR00076">
    <property type="entry name" value="6PGDHDRGNASE"/>
</dbReference>
<dbReference type="InterPro" id="IPR006115">
    <property type="entry name" value="6PGDH_NADP-bd"/>
</dbReference>